<organism evidence="3 4">
    <name type="scientific">Saccharomyces pastorianus</name>
    <name type="common">Lager yeast</name>
    <name type="synonym">Saccharomyces cerevisiae x Saccharomyces eubayanus</name>
    <dbReference type="NCBI Taxonomy" id="27292"/>
    <lineage>
        <taxon>Eukaryota</taxon>
        <taxon>Fungi</taxon>
        <taxon>Dikarya</taxon>
        <taxon>Ascomycota</taxon>
        <taxon>Saccharomycotina</taxon>
        <taxon>Saccharomycetes</taxon>
        <taxon>Saccharomycetales</taxon>
        <taxon>Saccharomycetaceae</taxon>
        <taxon>Saccharomyces</taxon>
    </lineage>
</organism>
<dbReference type="InterPro" id="IPR001012">
    <property type="entry name" value="UBX_dom"/>
</dbReference>
<dbReference type="PROSITE" id="PS50033">
    <property type="entry name" value="UBX"/>
    <property type="match status" value="1"/>
</dbReference>
<dbReference type="SUPFAM" id="SSF54236">
    <property type="entry name" value="Ubiquitin-like"/>
    <property type="match status" value="2"/>
</dbReference>
<dbReference type="CDD" id="cd01767">
    <property type="entry name" value="UBX"/>
    <property type="match status" value="1"/>
</dbReference>
<feature type="domain" description="UBX" evidence="2">
    <location>
        <begin position="273"/>
        <end position="350"/>
    </location>
</feature>
<feature type="region of interest" description="Disordered" evidence="1">
    <location>
        <begin position="194"/>
        <end position="215"/>
    </location>
</feature>
<accession>A0A6C1ECX8</accession>
<dbReference type="Gene3D" id="3.10.20.90">
    <property type="entry name" value="Phosphatidylinositol 3-kinase Catalytic Subunit, Chain A, domain 1"/>
    <property type="match status" value="2"/>
</dbReference>
<dbReference type="GO" id="GO:0005737">
    <property type="term" value="C:cytoplasm"/>
    <property type="evidence" value="ECO:0007669"/>
    <property type="project" value="TreeGrafter"/>
</dbReference>
<dbReference type="OrthoDB" id="440781at2759"/>
<protein>
    <submittedName>
        <fullName evidence="3">Ubiquitin regulatory X</fullName>
    </submittedName>
</protein>
<dbReference type="CDD" id="cd16105">
    <property type="entry name" value="Ubl_ASPSCR1_like"/>
    <property type="match status" value="1"/>
</dbReference>
<name>A0A6C1ECX8_SACPS</name>
<dbReference type="InterPro" id="IPR029071">
    <property type="entry name" value="Ubiquitin-like_domsf"/>
</dbReference>
<feature type="region of interest" description="Disordered" evidence="1">
    <location>
        <begin position="378"/>
        <end position="399"/>
    </location>
</feature>
<feature type="compositionally biased region" description="Polar residues" evidence="1">
    <location>
        <begin position="378"/>
        <end position="395"/>
    </location>
</feature>
<dbReference type="Pfam" id="PF11470">
    <property type="entry name" value="TUG-UBL1"/>
    <property type="match status" value="1"/>
</dbReference>
<reference evidence="3 4" key="1">
    <citation type="journal article" date="2019" name="BMC Genomics">
        <title>Chromosome level assembly and comparative genome analysis confirm lager-brewing yeasts originated from a single hybridization.</title>
        <authorList>
            <person name="Salazar A.N."/>
            <person name="Gorter de Vries A.R."/>
            <person name="van den Broek M."/>
            <person name="Brouwers N."/>
            <person name="de la Torre Cortes P."/>
            <person name="Kuijpers N.G.A."/>
            <person name="Daran J.G."/>
            <person name="Abeel T."/>
        </authorList>
    </citation>
    <scope>NUCLEOTIDE SEQUENCE [LARGE SCALE GENOMIC DNA]</scope>
    <source>
        <strain evidence="3 4">CBS 1483</strain>
    </source>
</reference>
<dbReference type="GO" id="GO:0006886">
    <property type="term" value="P:intracellular protein transport"/>
    <property type="evidence" value="ECO:0007669"/>
    <property type="project" value="TreeGrafter"/>
</dbReference>
<evidence type="ECO:0000259" key="2">
    <source>
        <dbReference type="PROSITE" id="PS50033"/>
    </source>
</evidence>
<sequence length="416" mass="46609">MATVTVKYNFQLFKCKVSSNSTLNDVLHQSLQFFQVPASSNEWTLLHLSKPVPLDLPWRLLNLPMGVNLELSKNSNFRVAKNDNHNGTPSKTIKIRFQIPGRDSTIKEVSLNEPIAPILRSVSGFTEGDFKIQVFSQIVDYKTIENDSLTLENLGIQESSSIRLLIPGSLSGNAENNISNTATPLKQALSPMTTPATVAEPPSHELHKPSVFLPSNEPLTVDQMEEEEDYELTVEQARRYQQMLSMKAGTLGGPILTKRLREQAAHGLSKKNKSVTECLLRIKFPDRSHIEIAFKPDEDMHTVYDIVSQSLLDDKINFTLNQSHPFKPLANDDQKLLEDLEFGSKTMLLFETDSTSTGPFLKPHLLKDAQKISHQATVTPSLETTDSSNTQSHSDNVPKIKKTLNKVPKWLKLSKK</sequence>
<dbReference type="Proteomes" id="UP000501346">
    <property type="component" value="Chromosome SeXIII-ScXIII"/>
</dbReference>
<proteinExistence type="predicted"/>
<gene>
    <name evidence="3" type="primary">UBX4_2</name>
    <name evidence="3" type="ORF">GRS66_009875</name>
</gene>
<evidence type="ECO:0000313" key="4">
    <source>
        <dbReference type="Proteomes" id="UP000501346"/>
    </source>
</evidence>
<dbReference type="SMART" id="SM00166">
    <property type="entry name" value="UBX"/>
    <property type="match status" value="1"/>
</dbReference>
<dbReference type="Pfam" id="PF00789">
    <property type="entry name" value="UBX"/>
    <property type="match status" value="1"/>
</dbReference>
<dbReference type="InterPro" id="IPR021569">
    <property type="entry name" value="TUG-UBL1"/>
</dbReference>
<dbReference type="EMBL" id="CP049010">
    <property type="protein sequence ID" value="QID87208.1"/>
    <property type="molecule type" value="Genomic_DNA"/>
</dbReference>
<dbReference type="PANTHER" id="PTHR46467">
    <property type="entry name" value="TETHER CONTAINING UBX DOMAIN FOR GLUT4"/>
    <property type="match status" value="1"/>
</dbReference>
<dbReference type="AlphaFoldDB" id="A0A6C1ECX8"/>
<dbReference type="GO" id="GO:0005634">
    <property type="term" value="C:nucleus"/>
    <property type="evidence" value="ECO:0007669"/>
    <property type="project" value="TreeGrafter"/>
</dbReference>
<evidence type="ECO:0000313" key="3">
    <source>
        <dbReference type="EMBL" id="QID87208.1"/>
    </source>
</evidence>
<keyword evidence="4" id="KW-1185">Reference proteome</keyword>
<evidence type="ECO:0000256" key="1">
    <source>
        <dbReference type="SAM" id="MobiDB-lite"/>
    </source>
</evidence>
<dbReference type="GO" id="GO:0012506">
    <property type="term" value="C:vesicle membrane"/>
    <property type="evidence" value="ECO:0007669"/>
    <property type="project" value="TreeGrafter"/>
</dbReference>
<dbReference type="PANTHER" id="PTHR46467:SF1">
    <property type="entry name" value="TETHER CONTAINING UBX DOMAIN FOR GLUT4"/>
    <property type="match status" value="1"/>
</dbReference>